<reference evidence="1 2" key="1">
    <citation type="submission" date="2020-08" db="EMBL/GenBank/DDBJ databases">
        <title>Description of novel Flavobacterium F-392 isolate.</title>
        <authorList>
            <person name="Saticioglu I.B."/>
            <person name="Duman M."/>
            <person name="Altun S."/>
        </authorList>
    </citation>
    <scope>NUCLEOTIDE SEQUENCE [LARGE SCALE GENOMIC DNA]</scope>
    <source>
        <strain evidence="1 2">F-392</strain>
    </source>
</reference>
<sequence>MKNIFFTLCLIVFISNIGRAQVFKINRLIVDKETKSPLENVSVSNDIDNSSTNQEGFFVFNSSKNEINFNLLGYNSIKTTFDSIAKKDTIFMESKAFVLDEVLVSNVEPFMKKVYDKMNDNFIKEYTVNFFLRSVLKKEDSIIILQDIQGKRGKYDNSKKPYDIEVVNMRKTSLFEKKNAIDFTLPDFNQFFSPPLPIRENTNFTEVVYNDVDFRKILFEAKEKNSWGQILKGYFIINKNDYTIVEHYISLYDDPDQIPYVKFTLSSTRYRNTKYERFVSYGKNEVLNKYYLKSSKLNTQLEVLRNKEDKKAVYIDFTMDYFITNAISYDKVESNFAVDKDIFKAKFPYSAEFWNNQNQLPLTTELKVFLKKVSQNKDKKKEFEIIGNF</sequence>
<comment type="caution">
    <text evidence="1">The sequence shown here is derived from an EMBL/GenBank/DDBJ whole genome shotgun (WGS) entry which is preliminary data.</text>
</comment>
<gene>
    <name evidence="1" type="ORF">H8R25_00165</name>
</gene>
<dbReference type="RefSeq" id="WP_187016562.1">
    <property type="nucleotide sequence ID" value="NZ_JACRUK010000001.1"/>
</dbReference>
<accession>A0A923MZA4</accession>
<name>A0A923MZA4_9FLAO</name>
<organism evidence="1 2">
    <name type="scientific">Flavobacterium muglaense</name>
    <dbReference type="NCBI Taxonomy" id="2764716"/>
    <lineage>
        <taxon>Bacteria</taxon>
        <taxon>Pseudomonadati</taxon>
        <taxon>Bacteroidota</taxon>
        <taxon>Flavobacteriia</taxon>
        <taxon>Flavobacteriales</taxon>
        <taxon>Flavobacteriaceae</taxon>
        <taxon>Flavobacterium</taxon>
    </lineage>
</organism>
<evidence type="ECO:0008006" key="3">
    <source>
        <dbReference type="Google" id="ProtNLM"/>
    </source>
</evidence>
<dbReference type="Proteomes" id="UP000641454">
    <property type="component" value="Unassembled WGS sequence"/>
</dbReference>
<proteinExistence type="predicted"/>
<dbReference type="AlphaFoldDB" id="A0A923MZA4"/>
<evidence type="ECO:0000313" key="1">
    <source>
        <dbReference type="EMBL" id="MBC5842858.1"/>
    </source>
</evidence>
<evidence type="ECO:0000313" key="2">
    <source>
        <dbReference type="Proteomes" id="UP000641454"/>
    </source>
</evidence>
<keyword evidence="2" id="KW-1185">Reference proteome</keyword>
<protein>
    <recommendedName>
        <fullName evidence="3">Carboxypeptidase-like regulatory domain-containing protein</fullName>
    </recommendedName>
</protein>
<dbReference type="EMBL" id="JACRUL010000001">
    <property type="protein sequence ID" value="MBC5842858.1"/>
    <property type="molecule type" value="Genomic_DNA"/>
</dbReference>